<dbReference type="InterPro" id="IPR025251">
    <property type="entry name" value="DUF4213"/>
</dbReference>
<gene>
    <name evidence="3" type="ORF">ATC1_11362</name>
</gene>
<dbReference type="RefSeq" id="WP_201777223.1">
    <property type="nucleotide sequence ID" value="NZ_DF968179.1"/>
</dbReference>
<feature type="domain" description="DUF4213" evidence="2">
    <location>
        <begin position="7"/>
        <end position="88"/>
    </location>
</feature>
<feature type="domain" description="Putative heavy-metal chelation" evidence="1">
    <location>
        <begin position="102"/>
        <end position="232"/>
    </location>
</feature>
<dbReference type="SUPFAM" id="SSF159713">
    <property type="entry name" value="Dhaf3308-like"/>
    <property type="match status" value="1"/>
</dbReference>
<reference evidence="3" key="1">
    <citation type="journal article" date="2015" name="Genome Announc.">
        <title>Draft Genome Sequence of Anaerolineae Strain TC1, a Novel Isolate from a Methanogenic Wastewater Treatment System.</title>
        <authorList>
            <person name="Matsuura N."/>
            <person name="Tourlousse D.M."/>
            <person name="Sun L."/>
            <person name="Toyonaga M."/>
            <person name="Kuroda K."/>
            <person name="Ohashi A."/>
            <person name="Cruz R."/>
            <person name="Yamaguchi T."/>
            <person name="Sekiguchi Y."/>
        </authorList>
    </citation>
    <scope>NUCLEOTIDE SEQUENCE [LARGE SCALE GENOMIC DNA]</scope>
    <source>
        <strain evidence="3">TC1</strain>
    </source>
</reference>
<evidence type="ECO:0000313" key="4">
    <source>
        <dbReference type="Proteomes" id="UP000053370"/>
    </source>
</evidence>
<dbReference type="STRING" id="1678840.ATC1_11362"/>
<name>A0A0K8P9T8_9CHLR</name>
<dbReference type="EMBL" id="DF968179">
    <property type="protein sequence ID" value="GAP39428.1"/>
    <property type="molecule type" value="Genomic_DNA"/>
</dbReference>
<dbReference type="Proteomes" id="UP000053370">
    <property type="component" value="Unassembled WGS sequence"/>
</dbReference>
<keyword evidence="4" id="KW-1185">Reference proteome</keyword>
<dbReference type="Pfam" id="PF04016">
    <property type="entry name" value="DUF364"/>
    <property type="match status" value="1"/>
</dbReference>
<accession>A0A0K8P9T8</accession>
<evidence type="ECO:0000313" key="3">
    <source>
        <dbReference type="EMBL" id="GAP39428.1"/>
    </source>
</evidence>
<organism evidence="3">
    <name type="scientific">Flexilinea flocculi</name>
    <dbReference type="NCBI Taxonomy" id="1678840"/>
    <lineage>
        <taxon>Bacteria</taxon>
        <taxon>Bacillati</taxon>
        <taxon>Chloroflexota</taxon>
        <taxon>Anaerolineae</taxon>
        <taxon>Anaerolineales</taxon>
        <taxon>Anaerolineaceae</taxon>
        <taxon>Flexilinea</taxon>
    </lineage>
</organism>
<dbReference type="Pfam" id="PF13938">
    <property type="entry name" value="DUF4213"/>
    <property type="match status" value="1"/>
</dbReference>
<dbReference type="InterPro" id="IPR007161">
    <property type="entry name" value="DUF364"/>
</dbReference>
<dbReference type="Gene3D" id="3.30.390.100">
    <property type="match status" value="1"/>
</dbReference>
<dbReference type="AlphaFoldDB" id="A0A0K8P9T8"/>
<proteinExistence type="predicted"/>
<protein>
    <submittedName>
        <fullName evidence="3">Uncharacterized conserved protein, contains DUF4213 and DUF364 domains</fullName>
    </submittedName>
</protein>
<sequence length="242" mass="26570">MKLLQEIIDTLPDKPIQVRKVIIGIHWTLVASKYCGLASTMVGQEQHGHVKIKDVGELTKKSAQELATWSLSDNLLEASIGIAAINSILDLNEQLLKEINASEVIAKHCVDKNLAIVGHFPFIEKMKTIARNCWIIEKRPQADDFPEEAAKDFIPQSDVVAISGTTFINHSIENLLSLCPPSALVMVLGPSTPMTPLLFDYGISFLSGSRVIDEEAAITTIQEGAIFPQVKGIRILTMSKEI</sequence>
<evidence type="ECO:0000259" key="1">
    <source>
        <dbReference type="Pfam" id="PF04016"/>
    </source>
</evidence>
<evidence type="ECO:0000259" key="2">
    <source>
        <dbReference type="Pfam" id="PF13938"/>
    </source>
</evidence>
<dbReference type="Gene3D" id="3.40.50.11590">
    <property type="match status" value="1"/>
</dbReference>